<keyword evidence="5" id="KW-0349">Heme</keyword>
<dbReference type="InterPro" id="IPR002016">
    <property type="entry name" value="Haem_peroxidase"/>
</dbReference>
<dbReference type="SUPFAM" id="SSF48113">
    <property type="entry name" value="Heme-dependent peroxidases"/>
    <property type="match status" value="2"/>
</dbReference>
<dbReference type="EMBL" id="MCGO01000047">
    <property type="protein sequence ID" value="ORY37924.1"/>
    <property type="molecule type" value="Genomic_DNA"/>
</dbReference>
<gene>
    <name evidence="14" type="ORF">BCR33DRAFT_721128</name>
</gene>
<keyword evidence="4 11" id="KW-0575">Peroxidase</keyword>
<organism evidence="14 15">
    <name type="scientific">Rhizoclosmatium globosum</name>
    <dbReference type="NCBI Taxonomy" id="329046"/>
    <lineage>
        <taxon>Eukaryota</taxon>
        <taxon>Fungi</taxon>
        <taxon>Fungi incertae sedis</taxon>
        <taxon>Chytridiomycota</taxon>
        <taxon>Chytridiomycota incertae sedis</taxon>
        <taxon>Chytridiomycetes</taxon>
        <taxon>Chytridiales</taxon>
        <taxon>Chytriomycetaceae</taxon>
        <taxon>Rhizoclosmatium</taxon>
    </lineage>
</organism>
<keyword evidence="8" id="KW-0408">Iron</keyword>
<keyword evidence="9" id="KW-0376">Hydrogen peroxide</keyword>
<evidence type="ECO:0000256" key="9">
    <source>
        <dbReference type="ARBA" id="ARBA00023324"/>
    </source>
</evidence>
<feature type="domain" description="Plant heme peroxidase family profile" evidence="13">
    <location>
        <begin position="118"/>
        <end position="414"/>
    </location>
</feature>
<dbReference type="PROSITE" id="PS00435">
    <property type="entry name" value="PEROXIDASE_1"/>
    <property type="match status" value="1"/>
</dbReference>
<dbReference type="PROSITE" id="PS50873">
    <property type="entry name" value="PEROXIDASE_4"/>
    <property type="match status" value="1"/>
</dbReference>
<evidence type="ECO:0000256" key="7">
    <source>
        <dbReference type="ARBA" id="ARBA00023002"/>
    </source>
</evidence>
<dbReference type="GO" id="GO:0020037">
    <property type="term" value="F:heme binding"/>
    <property type="evidence" value="ECO:0007669"/>
    <property type="project" value="UniProtKB-UniRule"/>
</dbReference>
<dbReference type="InterPro" id="IPR019794">
    <property type="entry name" value="Peroxidases_AS"/>
</dbReference>
<dbReference type="PRINTS" id="PR00458">
    <property type="entry name" value="PEROXIDASE"/>
</dbReference>
<comment type="function">
    <text evidence="2">Destroys radicals which are normally produced within the cells and which are toxic to biological systems.</text>
</comment>
<evidence type="ECO:0000256" key="4">
    <source>
        <dbReference type="ARBA" id="ARBA00022559"/>
    </source>
</evidence>
<proteinExistence type="inferred from homology"/>
<evidence type="ECO:0000256" key="2">
    <source>
        <dbReference type="ARBA" id="ARBA00003917"/>
    </source>
</evidence>
<comment type="catalytic activity">
    <reaction evidence="10">
        <text>2 H2O2 = O2 + 2 H2O</text>
        <dbReference type="Rhea" id="RHEA:20309"/>
        <dbReference type="ChEBI" id="CHEBI:15377"/>
        <dbReference type="ChEBI" id="CHEBI:15379"/>
        <dbReference type="ChEBI" id="CHEBI:16240"/>
        <dbReference type="EC" id="1.11.1.21"/>
    </reaction>
</comment>
<dbReference type="GO" id="GO:0070301">
    <property type="term" value="P:cellular response to hydrogen peroxide"/>
    <property type="evidence" value="ECO:0007669"/>
    <property type="project" value="TreeGrafter"/>
</dbReference>
<evidence type="ECO:0000256" key="6">
    <source>
        <dbReference type="ARBA" id="ARBA00022723"/>
    </source>
</evidence>
<comment type="cofactor">
    <cofactor evidence="1">
        <name>heme b</name>
        <dbReference type="ChEBI" id="CHEBI:60344"/>
    </cofactor>
</comment>
<feature type="compositionally biased region" description="Polar residues" evidence="12">
    <location>
        <begin position="412"/>
        <end position="422"/>
    </location>
</feature>
<evidence type="ECO:0000256" key="1">
    <source>
        <dbReference type="ARBA" id="ARBA00001970"/>
    </source>
</evidence>
<dbReference type="GO" id="GO:0046872">
    <property type="term" value="F:metal ion binding"/>
    <property type="evidence" value="ECO:0007669"/>
    <property type="project" value="UniProtKB-UniRule"/>
</dbReference>
<evidence type="ECO:0000313" key="15">
    <source>
        <dbReference type="Proteomes" id="UP000193642"/>
    </source>
</evidence>
<comment type="caution">
    <text evidence="14">The sequence shown here is derived from an EMBL/GenBank/DDBJ whole genome shotgun (WGS) entry which is preliminary data.</text>
</comment>
<dbReference type="GO" id="GO:0005829">
    <property type="term" value="C:cytosol"/>
    <property type="evidence" value="ECO:0007669"/>
    <property type="project" value="TreeGrafter"/>
</dbReference>
<dbReference type="OrthoDB" id="407695at2759"/>
<dbReference type="AlphaFoldDB" id="A0A1Y2BT84"/>
<dbReference type="InterPro" id="IPR010255">
    <property type="entry name" value="Haem_peroxidase_sf"/>
</dbReference>
<dbReference type="PROSITE" id="PS00436">
    <property type="entry name" value="PEROXIDASE_2"/>
    <property type="match status" value="1"/>
</dbReference>
<sequence>MRTLLLVLAWTATVLAACPYARRDTPPGQPLSLSVLHPRANHLSTTRPRGHQHVLVPSPNTQHDHDYTHLKAAIAAALVQSESFWPFDFGNFGNYGALLIRLAWHCSGSHRNADGRGGCDGARIRFVPERAWDDNTNLDKALRVLEKIKTEFDWVSWGDLIVLAGNVAIETMGGPQVGFCAGRIDDADGSDSLLLGPTALQKHVQPCLLNGNCTTPFGATTIGLIYVNPEGPLGVPDPKLTVATIRTTFGNMGFSDRETVAIIGGGHAFGKTHGACPSGPGPSPIDDPTNPWPGTCGTGPRKGKAENAFTSGFELKWTTTPTKWSNQYFQNLLNFEWEKFIGPGGHNQWRPTGIDNPDIGMLTADVALIHDPTYKKYVQEFATDLDALNKAFAAGWYKLVTRDMGPRERCTNSDAPPSQEFQNPLPASHSNPVDVSRVSAEVKKVIATTPSLASALVHLTYQCASTFRRTDYRGGCNGARIRFPPESEYHENKATGVSDTLRALLPIKRFFGNRLSWSDLIVTAGSTALTLSGGPKVTHKYGRSDAPNGEQSKSFPPRDYYTSIDFRIIDDADVIGLTPRESVALAARPRVKVNVGLNSRVSNKFFQALLSQTWVQPAGFEHEYRSKENPEWVVLDRDVAVLRNPEWKKIVEEFAEDEDAFLEALGSGWTYLVDADLFDQRV</sequence>
<feature type="region of interest" description="Disordered" evidence="12">
    <location>
        <begin position="407"/>
        <end position="432"/>
    </location>
</feature>
<accession>A0A1Y2BT84</accession>
<dbReference type="InterPro" id="IPR019793">
    <property type="entry name" value="Peroxidases_heam-ligand_BS"/>
</dbReference>
<protein>
    <recommendedName>
        <fullName evidence="11">Peroxidase</fullName>
        <ecNumber evidence="11">1.11.1.-</ecNumber>
    </recommendedName>
</protein>
<keyword evidence="11" id="KW-0732">Signal</keyword>
<evidence type="ECO:0000313" key="14">
    <source>
        <dbReference type="EMBL" id="ORY37924.1"/>
    </source>
</evidence>
<dbReference type="Gene3D" id="1.10.520.10">
    <property type="match status" value="2"/>
</dbReference>
<dbReference type="PRINTS" id="PR00459">
    <property type="entry name" value="ASPEROXIDASE"/>
</dbReference>
<dbReference type="InterPro" id="IPR002207">
    <property type="entry name" value="Peroxidase_I"/>
</dbReference>
<keyword evidence="6" id="KW-0479">Metal-binding</keyword>
<dbReference type="PROSITE" id="PS51257">
    <property type="entry name" value="PROKAR_LIPOPROTEIN"/>
    <property type="match status" value="1"/>
</dbReference>
<dbReference type="GO" id="GO:0042744">
    <property type="term" value="P:hydrogen peroxide catabolic process"/>
    <property type="evidence" value="ECO:0007669"/>
    <property type="project" value="UniProtKB-KW"/>
</dbReference>
<feature type="chain" id="PRO_5011826202" description="Peroxidase" evidence="11">
    <location>
        <begin position="17"/>
        <end position="682"/>
    </location>
</feature>
<evidence type="ECO:0000256" key="10">
    <source>
        <dbReference type="ARBA" id="ARBA00049145"/>
    </source>
</evidence>
<dbReference type="STRING" id="329046.A0A1Y2BT84"/>
<dbReference type="Proteomes" id="UP000193642">
    <property type="component" value="Unassembled WGS sequence"/>
</dbReference>
<evidence type="ECO:0000256" key="11">
    <source>
        <dbReference type="RuleBase" id="RU363051"/>
    </source>
</evidence>
<dbReference type="CDD" id="cd00314">
    <property type="entry name" value="plant_peroxidase_like"/>
    <property type="match status" value="1"/>
</dbReference>
<evidence type="ECO:0000256" key="5">
    <source>
        <dbReference type="ARBA" id="ARBA00022617"/>
    </source>
</evidence>
<dbReference type="EC" id="1.11.1.-" evidence="11"/>
<keyword evidence="15" id="KW-1185">Reference proteome</keyword>
<name>A0A1Y2BT84_9FUNG</name>
<reference evidence="14 15" key="1">
    <citation type="submission" date="2016-07" db="EMBL/GenBank/DDBJ databases">
        <title>Pervasive Adenine N6-methylation of Active Genes in Fungi.</title>
        <authorList>
            <consortium name="DOE Joint Genome Institute"/>
            <person name="Mondo S.J."/>
            <person name="Dannebaum R.O."/>
            <person name="Kuo R.C."/>
            <person name="Labutti K."/>
            <person name="Haridas S."/>
            <person name="Kuo A."/>
            <person name="Salamov A."/>
            <person name="Ahrendt S.R."/>
            <person name="Lipzen A."/>
            <person name="Sullivan W."/>
            <person name="Andreopoulos W.B."/>
            <person name="Clum A."/>
            <person name="Lindquist E."/>
            <person name="Daum C."/>
            <person name="Ramamoorthy G.K."/>
            <person name="Gryganskyi A."/>
            <person name="Culley D."/>
            <person name="Magnuson J.K."/>
            <person name="James T.Y."/>
            <person name="O'Malley M.A."/>
            <person name="Stajich J.E."/>
            <person name="Spatafora J.W."/>
            <person name="Visel A."/>
            <person name="Grigoriev I.V."/>
        </authorList>
    </citation>
    <scope>NUCLEOTIDE SEQUENCE [LARGE SCALE GENOMIC DNA]</scope>
    <source>
        <strain evidence="14 15">JEL800</strain>
    </source>
</reference>
<evidence type="ECO:0000256" key="12">
    <source>
        <dbReference type="SAM" id="MobiDB-lite"/>
    </source>
</evidence>
<comment type="similarity">
    <text evidence="3">Belongs to the peroxidase family. Cytochrome c peroxidase subfamily.</text>
</comment>
<dbReference type="Pfam" id="PF00141">
    <property type="entry name" value="peroxidase"/>
    <property type="match status" value="2"/>
</dbReference>
<dbReference type="PANTHER" id="PTHR30555:SF0">
    <property type="entry name" value="CATALASE-PEROXIDASE"/>
    <property type="match status" value="1"/>
</dbReference>
<feature type="signal peptide" evidence="11">
    <location>
        <begin position="1"/>
        <end position="16"/>
    </location>
</feature>
<dbReference type="PANTHER" id="PTHR30555">
    <property type="entry name" value="HYDROPEROXIDASE I, BIFUNCTIONAL CATALASE-PEROXIDASE"/>
    <property type="match status" value="1"/>
</dbReference>
<dbReference type="GO" id="GO:0004096">
    <property type="term" value="F:catalase activity"/>
    <property type="evidence" value="ECO:0007669"/>
    <property type="project" value="InterPro"/>
</dbReference>
<dbReference type="InterPro" id="IPR000763">
    <property type="entry name" value="Catalase_peroxidase"/>
</dbReference>
<dbReference type="Gene3D" id="1.10.420.10">
    <property type="entry name" value="Peroxidase, domain 2"/>
    <property type="match status" value="2"/>
</dbReference>
<evidence type="ECO:0000256" key="3">
    <source>
        <dbReference type="ARBA" id="ARBA00005997"/>
    </source>
</evidence>
<evidence type="ECO:0000256" key="8">
    <source>
        <dbReference type="ARBA" id="ARBA00023004"/>
    </source>
</evidence>
<evidence type="ECO:0000259" key="13">
    <source>
        <dbReference type="PROSITE" id="PS50873"/>
    </source>
</evidence>
<keyword evidence="7 11" id="KW-0560">Oxidoreductase</keyword>